<proteinExistence type="predicted"/>
<organism evidence="1 2">
    <name type="scientific">Roseovarius mucosus</name>
    <dbReference type="NCBI Taxonomy" id="215743"/>
    <lineage>
        <taxon>Bacteria</taxon>
        <taxon>Pseudomonadati</taxon>
        <taxon>Pseudomonadota</taxon>
        <taxon>Alphaproteobacteria</taxon>
        <taxon>Rhodobacterales</taxon>
        <taxon>Roseobacteraceae</taxon>
        <taxon>Roseovarius</taxon>
    </lineage>
</organism>
<dbReference type="AlphaFoldDB" id="A0A1V0RK95"/>
<evidence type="ECO:0000313" key="1">
    <source>
        <dbReference type="EMBL" id="ARE82161.1"/>
    </source>
</evidence>
<name>A0A1V0RK95_9RHOB</name>
<dbReference type="InterPro" id="IPR011738">
    <property type="entry name" value="Phage_CHP"/>
</dbReference>
<dbReference type="EMBL" id="CP020474">
    <property type="protein sequence ID" value="ARE82161.1"/>
    <property type="molecule type" value="Genomic_DNA"/>
</dbReference>
<dbReference type="CDD" id="cd08054">
    <property type="entry name" value="gp6"/>
    <property type="match status" value="1"/>
</dbReference>
<dbReference type="NCBIfam" id="TIGR02215">
    <property type="entry name" value="phage_chp_gp8"/>
    <property type="match status" value="1"/>
</dbReference>
<evidence type="ECO:0000313" key="2">
    <source>
        <dbReference type="Proteomes" id="UP000192273"/>
    </source>
</evidence>
<accession>A0A1V0RK95</accession>
<reference evidence="1 2" key="1">
    <citation type="submission" date="2017-03" db="EMBL/GenBank/DDBJ databases">
        <title>Genome Sequence of Roseovarius mucosus strain SMR3 Isolated from a culture of the Diatom Skeletonema marinoi.</title>
        <authorList>
            <person name="Topel M."/>
            <person name="Pinder M."/>
            <person name="Johansson O.N."/>
            <person name="Kourtchenko O."/>
            <person name="Godhe A."/>
            <person name="Clarke A.K."/>
        </authorList>
    </citation>
    <scope>NUCLEOTIDE SEQUENCE [LARGE SCALE GENOMIC DNA]</scope>
    <source>
        <strain evidence="1 2">SMR3</strain>
    </source>
</reference>
<protein>
    <submittedName>
        <fullName evidence="1">Phage gp6-like head-tail connector protein</fullName>
    </submittedName>
</protein>
<dbReference type="Proteomes" id="UP000192273">
    <property type="component" value="Chromosome"/>
</dbReference>
<gene>
    <name evidence="1" type="ORF">ROSMUCSMR3_00660</name>
</gene>
<sequence>MMLIEETAVPLAALPLAEFKAHLRLGTGFADDDIQDPVLESFLRASLAAIEGRTGKVLLEREFSWAVHHWRDATGQALPVAPVRALLSLGLRNRADEVEVIDPAHYRLEQDVHRPVLRPVGTFLPVIVRGGVAEVRFRAGFGVGWGDLPADLAQAVLMLAAHYYEYRHDLSLSSGCMPFGVASLIERYRTVRLLGGGAR</sequence>
<dbReference type="OrthoDB" id="8478788at2"/>
<keyword evidence="2" id="KW-1185">Reference proteome</keyword>
<dbReference type="Gene3D" id="1.10.3230.30">
    <property type="entry name" value="Phage gp6-like head-tail connector protein"/>
    <property type="match status" value="1"/>
</dbReference>
<dbReference type="RefSeq" id="WP_081506437.1">
    <property type="nucleotide sequence ID" value="NZ_CP020474.1"/>
</dbReference>
<dbReference type="KEGG" id="rmm:ROSMUCSMR3_00660"/>